<dbReference type="GeneTree" id="ENSGT01040000243067"/>
<dbReference type="Proteomes" id="UP000007875">
    <property type="component" value="Unassembled WGS sequence"/>
</dbReference>
<reference evidence="5" key="2">
    <citation type="submission" date="2025-08" db="UniProtKB">
        <authorList>
            <consortium name="Ensembl"/>
        </authorList>
    </citation>
    <scope>IDENTIFICATION</scope>
</reference>
<proteinExistence type="predicted"/>
<dbReference type="InterPro" id="IPR052787">
    <property type="entry name" value="MAVS"/>
</dbReference>
<dbReference type="PANTHER" id="PTHR21446:SF12">
    <property type="entry name" value="POTASSIUM CHANNEL TETRAMERIZATION DOMAIN CONTAINING 1"/>
    <property type="match status" value="1"/>
</dbReference>
<dbReference type="PANTHER" id="PTHR21446">
    <property type="entry name" value="DUF3504 DOMAIN-CONTAINING PROTEIN"/>
    <property type="match status" value="1"/>
</dbReference>
<protein>
    <recommendedName>
        <fullName evidence="4">ZMYM2-like/QRICH1 C-terminal domain-containing protein</fullName>
    </recommendedName>
</protein>
<evidence type="ECO:0000313" key="6">
    <source>
        <dbReference type="Proteomes" id="UP000007875"/>
    </source>
</evidence>
<evidence type="ECO:0000256" key="2">
    <source>
        <dbReference type="ARBA" id="ARBA00022553"/>
    </source>
</evidence>
<name>H2ZDQ1_CIOSA</name>
<dbReference type="STRING" id="51511.ENSCSAVP00000015717"/>
<dbReference type="HOGENOM" id="CLU_050928_0_0_1"/>
<dbReference type="OMA" id="NCIYNIL"/>
<feature type="domain" description="ZMYM2-like/QRICH1 C-terminal" evidence="4">
    <location>
        <begin position="56"/>
        <end position="186"/>
    </location>
</feature>
<sequence>MINKHLKGKPYCVTFDIVTDDRFRSSNERLEEQLKILKGIGRTITHKQPISINDLRKMYESGVLGTSNPLSLLRKVWFEVTLHFCHKGSESQEKLRKDSFDIFREQNGRRYIARTTPTDGDEIRMYETGGELCPVKSFEFYLQKLHALQPRLFQQPRRKSTPESPMWYGKAPIGEKALQQMMANISTASTLSKRYTNHCVRTTALEQFSHIRRKGNSALKEKSRSES</sequence>
<dbReference type="AlphaFoldDB" id="H2ZDQ1"/>
<keyword evidence="2" id="KW-0597">Phosphoprotein</keyword>
<evidence type="ECO:0000313" key="5">
    <source>
        <dbReference type="Ensembl" id="ENSCSAVP00000015717.1"/>
    </source>
</evidence>
<reference evidence="5" key="3">
    <citation type="submission" date="2025-09" db="UniProtKB">
        <authorList>
            <consortium name="Ensembl"/>
        </authorList>
    </citation>
    <scope>IDENTIFICATION</scope>
</reference>
<accession>H2ZDQ1</accession>
<keyword evidence="3" id="KW-0832">Ubl conjugation</keyword>
<dbReference type="InParanoid" id="H2ZDQ1"/>
<dbReference type="InterPro" id="IPR021893">
    <property type="entry name" value="ZMYM2-like_C"/>
</dbReference>
<reference evidence="6" key="1">
    <citation type="submission" date="2003-08" db="EMBL/GenBank/DDBJ databases">
        <authorList>
            <person name="Birren B."/>
            <person name="Nusbaum C."/>
            <person name="Abebe A."/>
            <person name="Abouelleil A."/>
            <person name="Adekoya E."/>
            <person name="Ait-zahra M."/>
            <person name="Allen N."/>
            <person name="Allen T."/>
            <person name="An P."/>
            <person name="Anderson M."/>
            <person name="Anderson S."/>
            <person name="Arachchi H."/>
            <person name="Armbruster J."/>
            <person name="Bachantsang P."/>
            <person name="Baldwin J."/>
            <person name="Barry A."/>
            <person name="Bayul T."/>
            <person name="Blitshsteyn B."/>
            <person name="Bloom T."/>
            <person name="Blye J."/>
            <person name="Boguslavskiy L."/>
            <person name="Borowsky M."/>
            <person name="Boukhgalter B."/>
            <person name="Brunache A."/>
            <person name="Butler J."/>
            <person name="Calixte N."/>
            <person name="Calvo S."/>
            <person name="Camarata J."/>
            <person name="Campo K."/>
            <person name="Chang J."/>
            <person name="Cheshatsang Y."/>
            <person name="Citroen M."/>
            <person name="Collymore A."/>
            <person name="Considine T."/>
            <person name="Cook A."/>
            <person name="Cooke P."/>
            <person name="Corum B."/>
            <person name="Cuomo C."/>
            <person name="David R."/>
            <person name="Dawoe T."/>
            <person name="Degray S."/>
            <person name="Dodge S."/>
            <person name="Dooley K."/>
            <person name="Dorje P."/>
            <person name="Dorjee K."/>
            <person name="Dorris L."/>
            <person name="Duffey N."/>
            <person name="Dupes A."/>
            <person name="Elkins T."/>
            <person name="Engels R."/>
            <person name="Erickson J."/>
            <person name="Farina A."/>
            <person name="Faro S."/>
            <person name="Ferreira P."/>
            <person name="Fischer H."/>
            <person name="Fitzgerald M."/>
            <person name="Foley K."/>
            <person name="Gage D."/>
            <person name="Galagan J."/>
            <person name="Gearin G."/>
            <person name="Gnerre S."/>
            <person name="Gnirke A."/>
            <person name="Goyette A."/>
            <person name="Graham J."/>
            <person name="Grandbois E."/>
            <person name="Gyaltsen K."/>
            <person name="Hafez N."/>
            <person name="Hagopian D."/>
            <person name="Hagos B."/>
            <person name="Hall J."/>
            <person name="Hatcher B."/>
            <person name="Heller A."/>
            <person name="Higgins H."/>
            <person name="Honan T."/>
            <person name="Horn A."/>
            <person name="Houde N."/>
            <person name="Hughes L."/>
            <person name="Hulme W."/>
            <person name="Husby E."/>
            <person name="Iliev I."/>
            <person name="Jaffe D."/>
            <person name="Jones C."/>
            <person name="Kamal M."/>
            <person name="Kamat A."/>
            <person name="Kamvysselis M."/>
            <person name="Karlsson E."/>
            <person name="Kells C."/>
            <person name="Kieu A."/>
            <person name="Kisner P."/>
            <person name="Kodira C."/>
            <person name="Kulbokas E."/>
            <person name="Labutti K."/>
            <person name="Lama D."/>
            <person name="Landers T."/>
            <person name="Leger J."/>
            <person name="Levine S."/>
            <person name="Lewis D."/>
            <person name="Lewis T."/>
            <person name="Lindblad-toh K."/>
            <person name="Liu X."/>
            <person name="Lokyitsang T."/>
            <person name="Lokyitsang Y."/>
            <person name="Lucien O."/>
            <person name="Lui A."/>
            <person name="Ma L.J."/>
            <person name="Mabbitt R."/>
            <person name="Macdonald J."/>
            <person name="Maclean C."/>
            <person name="Major J."/>
            <person name="Manning J."/>
            <person name="Marabella R."/>
            <person name="Maru K."/>
            <person name="Matthews C."/>
            <person name="Mauceli E."/>
            <person name="Mccarthy M."/>
            <person name="Mcdonough S."/>
            <person name="Mcghee T."/>
            <person name="Meldrim J."/>
            <person name="Meneus L."/>
            <person name="Mesirov J."/>
            <person name="Mihalev A."/>
            <person name="Mihova T."/>
            <person name="Mikkelsen T."/>
            <person name="Mlenga V."/>
            <person name="Moru K."/>
            <person name="Mozes J."/>
            <person name="Mulrain L."/>
            <person name="Munson G."/>
            <person name="Naylor J."/>
            <person name="Newes C."/>
            <person name="Nguyen C."/>
            <person name="Nguyen N."/>
            <person name="Nguyen T."/>
            <person name="Nicol R."/>
            <person name="Nielsen C."/>
            <person name="Nizzari M."/>
            <person name="Norbu C."/>
            <person name="Norbu N."/>
            <person name="O'donnell P."/>
            <person name="Okoawo O."/>
            <person name="O'leary S."/>
            <person name="Omotosho B."/>
            <person name="O'neill K."/>
            <person name="Osman S."/>
            <person name="Parker S."/>
            <person name="Perrin D."/>
            <person name="Phunkhang P."/>
            <person name="Piqani B."/>
            <person name="Purcell S."/>
            <person name="Rachupka T."/>
            <person name="Ramasamy U."/>
            <person name="Rameau R."/>
            <person name="Ray V."/>
            <person name="Raymond C."/>
            <person name="Retta R."/>
            <person name="Richardson S."/>
            <person name="Rise C."/>
            <person name="Rodriguez J."/>
            <person name="Rogers J."/>
            <person name="Rogov P."/>
            <person name="Rutman M."/>
            <person name="Schupbach R."/>
            <person name="Seaman C."/>
            <person name="Settipalli S."/>
            <person name="Sharpe T."/>
            <person name="Sheridan J."/>
            <person name="Sherpa N."/>
            <person name="Shi J."/>
            <person name="Smirnov S."/>
            <person name="Smith C."/>
            <person name="Sougnez C."/>
            <person name="Spencer B."/>
            <person name="Stalker J."/>
            <person name="Stange-thomann N."/>
            <person name="Stavropoulos S."/>
            <person name="Stetson K."/>
            <person name="Stone C."/>
            <person name="Stone S."/>
            <person name="Stubbs M."/>
            <person name="Talamas J."/>
            <person name="Tchuinga P."/>
            <person name="Tenzing P."/>
            <person name="Tesfaye S."/>
            <person name="Theodore J."/>
            <person name="Thoulutsang Y."/>
            <person name="Topham K."/>
            <person name="Towey S."/>
            <person name="Tsamla T."/>
            <person name="Tsomo N."/>
            <person name="Vallee D."/>
            <person name="Vassiliev H."/>
            <person name="Venkataraman V."/>
            <person name="Vinson J."/>
            <person name="Vo A."/>
            <person name="Wade C."/>
            <person name="Wang S."/>
            <person name="Wangchuk T."/>
            <person name="Wangdi T."/>
            <person name="Whittaker C."/>
            <person name="Wilkinson J."/>
            <person name="Wu Y."/>
            <person name="Wyman D."/>
            <person name="Yadav S."/>
            <person name="Yang S."/>
            <person name="Yang X."/>
            <person name="Yeager S."/>
            <person name="Yee E."/>
            <person name="Young G."/>
            <person name="Zainoun J."/>
            <person name="Zembeck L."/>
            <person name="Zimmer A."/>
            <person name="Zody M."/>
            <person name="Lander E."/>
        </authorList>
    </citation>
    <scope>NUCLEOTIDE SEQUENCE [LARGE SCALE GENOMIC DNA]</scope>
</reference>
<dbReference type="eggNOG" id="KOG2723">
    <property type="taxonomic scope" value="Eukaryota"/>
</dbReference>
<dbReference type="Pfam" id="PF12012">
    <property type="entry name" value="DUF3504"/>
    <property type="match status" value="1"/>
</dbReference>
<keyword evidence="1" id="KW-1017">Isopeptide bond</keyword>
<evidence type="ECO:0000256" key="3">
    <source>
        <dbReference type="ARBA" id="ARBA00022843"/>
    </source>
</evidence>
<keyword evidence="6" id="KW-1185">Reference proteome</keyword>
<evidence type="ECO:0000259" key="4">
    <source>
        <dbReference type="Pfam" id="PF12012"/>
    </source>
</evidence>
<organism evidence="5 6">
    <name type="scientific">Ciona savignyi</name>
    <name type="common">Pacific transparent sea squirt</name>
    <dbReference type="NCBI Taxonomy" id="51511"/>
    <lineage>
        <taxon>Eukaryota</taxon>
        <taxon>Metazoa</taxon>
        <taxon>Chordata</taxon>
        <taxon>Tunicata</taxon>
        <taxon>Ascidiacea</taxon>
        <taxon>Phlebobranchia</taxon>
        <taxon>Cionidae</taxon>
        <taxon>Ciona</taxon>
    </lineage>
</organism>
<evidence type="ECO:0000256" key="1">
    <source>
        <dbReference type="ARBA" id="ARBA00022499"/>
    </source>
</evidence>
<dbReference type="Ensembl" id="ENSCSAVT00000015896.1">
    <property type="protein sequence ID" value="ENSCSAVP00000015717.1"/>
    <property type="gene ID" value="ENSCSAVG00000009229.1"/>
</dbReference>